<evidence type="ECO:0000313" key="2">
    <source>
        <dbReference type="Proteomes" id="UP001163850"/>
    </source>
</evidence>
<evidence type="ECO:0000313" key="1">
    <source>
        <dbReference type="EMBL" id="KAJ3981227.1"/>
    </source>
</evidence>
<reference evidence="1" key="1">
    <citation type="submission" date="2022-08" db="EMBL/GenBank/DDBJ databases">
        <authorList>
            <consortium name="DOE Joint Genome Institute"/>
            <person name="Min B."/>
            <person name="Riley R."/>
            <person name="Sierra-Patev S."/>
            <person name="Naranjo-Ortiz M."/>
            <person name="Looney B."/>
            <person name="Konkel Z."/>
            <person name="Slot J.C."/>
            <person name="Sakamoto Y."/>
            <person name="Steenwyk J.L."/>
            <person name="Rokas A."/>
            <person name="Carro J."/>
            <person name="Camarero S."/>
            <person name="Ferreira P."/>
            <person name="Molpeceres G."/>
            <person name="Ruiz-Duenas F.J."/>
            <person name="Serrano A."/>
            <person name="Henrissat B."/>
            <person name="Drula E."/>
            <person name="Hughes K.W."/>
            <person name="Mata J.L."/>
            <person name="Ishikawa N.K."/>
            <person name="Vargas-Isla R."/>
            <person name="Ushijima S."/>
            <person name="Smith C.A."/>
            <person name="Ahrendt S."/>
            <person name="Andreopoulos W."/>
            <person name="He G."/>
            <person name="Labutti K."/>
            <person name="Lipzen A."/>
            <person name="Ng V."/>
            <person name="Sandor L."/>
            <person name="Barry K."/>
            <person name="Martinez A.T."/>
            <person name="Xiao Y."/>
            <person name="Gibbons J.G."/>
            <person name="Terashima K."/>
            <person name="Hibbett D.S."/>
            <person name="Grigoriev I.V."/>
        </authorList>
    </citation>
    <scope>NUCLEOTIDE SEQUENCE</scope>
    <source>
        <strain evidence="1">TFB7829</strain>
    </source>
</reference>
<proteinExistence type="predicted"/>
<gene>
    <name evidence="1" type="ORF">F5890DRAFT_1418099</name>
</gene>
<organism evidence="1 2">
    <name type="scientific">Lentinula detonsa</name>
    <dbReference type="NCBI Taxonomy" id="2804962"/>
    <lineage>
        <taxon>Eukaryota</taxon>
        <taxon>Fungi</taxon>
        <taxon>Dikarya</taxon>
        <taxon>Basidiomycota</taxon>
        <taxon>Agaricomycotina</taxon>
        <taxon>Agaricomycetes</taxon>
        <taxon>Agaricomycetidae</taxon>
        <taxon>Agaricales</taxon>
        <taxon>Marasmiineae</taxon>
        <taxon>Omphalotaceae</taxon>
        <taxon>Lentinula</taxon>
    </lineage>
</organism>
<dbReference type="Gene3D" id="2.130.10.10">
    <property type="entry name" value="YVTN repeat-like/Quinoprotein amine dehydrogenase"/>
    <property type="match status" value="1"/>
</dbReference>
<sequence>MARLSHNARVASVLWLDDDSGIISLGEDGMISRWSRTSFNHWTWAKMVDIGIRPNYQEIDSGMCLAYFKDRVAVSLPTMGVKLWVWSQGSWQAQQPILRPNVTALTFIEGGSTLLGGTVDGVLWACEIPNGIIRACAFLKTKIFSIDVNSAKTHALIGEHLACHGVSRLIGLQAEKRGKLEQSYANKDTESSPHQLHTFACFTARGQGVLFGDIKGCALIWDTKKGTLVYGLDHVLGGEEHGQGMMADSLPDEAVTAAAVLTGTSTGLLSWWSQPAYANSGGLPPTAVNIFADTHALEDSNKKTKVS</sequence>
<evidence type="ECO:0008006" key="3">
    <source>
        <dbReference type="Google" id="ProtNLM"/>
    </source>
</evidence>
<dbReference type="SUPFAM" id="SSF50998">
    <property type="entry name" value="Quinoprotein alcohol dehydrogenase-like"/>
    <property type="match status" value="1"/>
</dbReference>
<accession>A0AA38PT31</accession>
<dbReference type="InterPro" id="IPR011047">
    <property type="entry name" value="Quinoprotein_ADH-like_sf"/>
</dbReference>
<protein>
    <recommendedName>
        <fullName evidence="3">WD40 repeat-like protein</fullName>
    </recommendedName>
</protein>
<dbReference type="Proteomes" id="UP001163850">
    <property type="component" value="Unassembled WGS sequence"/>
</dbReference>
<dbReference type="AlphaFoldDB" id="A0AA38PT31"/>
<dbReference type="EMBL" id="MU802126">
    <property type="protein sequence ID" value="KAJ3981227.1"/>
    <property type="molecule type" value="Genomic_DNA"/>
</dbReference>
<comment type="caution">
    <text evidence="1">The sequence shown here is derived from an EMBL/GenBank/DDBJ whole genome shotgun (WGS) entry which is preliminary data.</text>
</comment>
<name>A0AA38PT31_9AGAR</name>
<dbReference type="InterPro" id="IPR015943">
    <property type="entry name" value="WD40/YVTN_repeat-like_dom_sf"/>
</dbReference>